<gene>
    <name evidence="2" type="ORF">Pepy6gene089</name>
</gene>
<sequence>MTHWELILVGILVVGLVLANFKKTRMLGMLISFFAPLFLLFYFLIDGRYELVSYLLTFMLTYTLLPYMWGKNEKKEETK</sequence>
<evidence type="ECO:0000256" key="1">
    <source>
        <dbReference type="SAM" id="Phobius"/>
    </source>
</evidence>
<dbReference type="RefSeq" id="YP_009017703.1">
    <property type="nucleotide sequence ID" value="NC_023735.1"/>
</dbReference>
<accession>D4P7K0</accession>
<keyword evidence="1" id="KW-0472">Membrane</keyword>
<keyword evidence="3" id="KW-1185">Reference proteome</keyword>
<feature type="transmembrane region" description="Helical" evidence="1">
    <location>
        <begin position="51"/>
        <end position="69"/>
    </location>
</feature>
<keyword evidence="1" id="KW-0812">Transmembrane</keyword>
<dbReference type="GeneID" id="18565666"/>
<name>D4P7K0_9CAUD</name>
<dbReference type="EMBL" id="GU580941">
    <property type="protein sequence ID" value="ADD80980.1"/>
    <property type="molecule type" value="Genomic_DNA"/>
</dbReference>
<evidence type="ECO:0000313" key="3">
    <source>
        <dbReference type="Proteomes" id="UP000002347"/>
    </source>
</evidence>
<organism evidence="2 3">
    <name type="scientific">Rhodococcus phage ReqiPepy6</name>
    <dbReference type="NCBI Taxonomy" id="691965"/>
    <lineage>
        <taxon>Viruses</taxon>
        <taxon>Duplodnaviria</taxon>
        <taxon>Heunggongvirae</taxon>
        <taxon>Uroviricota</taxon>
        <taxon>Caudoviricetes</taxon>
        <taxon>Pepyhexavirus</taxon>
        <taxon>Pepyhexavirus pepy6</taxon>
    </lineage>
</organism>
<feature type="transmembrane region" description="Helical" evidence="1">
    <location>
        <begin position="6"/>
        <end position="21"/>
    </location>
</feature>
<reference evidence="2 3" key="1">
    <citation type="journal article" date="2011" name="Appl. Environ. Microbiol.">
        <title>Genomic and functional analyses of Rhodococcus equi phages ReqiPepy6, ReqiPoco6, ReqiPine5, and ReqiDocB7.</title>
        <authorList>
            <person name="Summer E.J."/>
            <person name="Liu M."/>
            <person name="Gill J.J."/>
            <person name="Grant M."/>
            <person name="Chan-Cortes T.N."/>
            <person name="Ferguson L."/>
            <person name="Janes C."/>
            <person name="Lange K."/>
            <person name="Bertoli M."/>
            <person name="Moore C."/>
            <person name="Orchard R.C."/>
            <person name="Cohen N."/>
            <person name="Young R."/>
        </authorList>
    </citation>
    <scope>NUCLEOTIDE SEQUENCE [LARGE SCALE GENOMIC DNA]</scope>
</reference>
<keyword evidence="1" id="KW-1133">Transmembrane helix</keyword>
<proteinExistence type="predicted"/>
<feature type="transmembrane region" description="Helical" evidence="1">
    <location>
        <begin position="26"/>
        <end position="45"/>
    </location>
</feature>
<dbReference type="Proteomes" id="UP000002347">
    <property type="component" value="Segment"/>
</dbReference>
<dbReference type="KEGG" id="vg:18565666"/>
<evidence type="ECO:0000313" key="2">
    <source>
        <dbReference type="EMBL" id="ADD80980.1"/>
    </source>
</evidence>
<protein>
    <submittedName>
        <fullName evidence="2">Gp089</fullName>
    </submittedName>
</protein>